<dbReference type="PANTHER" id="PTHR35089">
    <property type="entry name" value="CHAPERONE PROTEIN SKP"/>
    <property type="match status" value="1"/>
</dbReference>
<dbReference type="EMBL" id="LN554846">
    <property type="protein sequence ID" value="CED72136.1"/>
    <property type="molecule type" value="Genomic_DNA"/>
</dbReference>
<comment type="subunit">
    <text evidence="2">Homotrimer.</text>
</comment>
<dbReference type="STRING" id="80852.AWOD_I_2071"/>
<keyword evidence="2" id="KW-0143">Chaperone</keyword>
<reference evidence="5" key="1">
    <citation type="submission" date="2014-09" db="EMBL/GenBank/DDBJ databases">
        <authorList>
            <person name="Hjerde E."/>
        </authorList>
    </citation>
    <scope>NUCLEOTIDE SEQUENCE [LARGE SCALE GENOMIC DNA]</scope>
    <source>
        <strain evidence="5">06/09/139</strain>
    </source>
</reference>
<dbReference type="PIRSF" id="PIRSF002094">
    <property type="entry name" value="OMP26_Skp"/>
    <property type="match status" value="1"/>
</dbReference>
<dbReference type="SUPFAM" id="SSF111384">
    <property type="entry name" value="OmpH-like"/>
    <property type="match status" value="1"/>
</dbReference>
<accession>A0A090IML9</accession>
<evidence type="ECO:0000256" key="1">
    <source>
        <dbReference type="ARBA" id="ARBA00022729"/>
    </source>
</evidence>
<comment type="function">
    <text evidence="2">Molecular chaperone that interacts specifically with outer membrane proteins, thus maintaining the solubility of early folding intermediates during passage through the periplasm.</text>
</comment>
<organism evidence="4 5">
    <name type="scientific">Aliivibrio wodanis</name>
    <dbReference type="NCBI Taxonomy" id="80852"/>
    <lineage>
        <taxon>Bacteria</taxon>
        <taxon>Pseudomonadati</taxon>
        <taxon>Pseudomonadota</taxon>
        <taxon>Gammaproteobacteria</taxon>
        <taxon>Vibrionales</taxon>
        <taxon>Vibrionaceae</taxon>
        <taxon>Aliivibrio</taxon>
    </lineage>
</organism>
<dbReference type="GO" id="GO:0042597">
    <property type="term" value="C:periplasmic space"/>
    <property type="evidence" value="ECO:0007669"/>
    <property type="project" value="UniProtKB-SubCell"/>
</dbReference>
<keyword evidence="5" id="KW-1185">Reference proteome</keyword>
<dbReference type="Gene3D" id="3.30.910.20">
    <property type="entry name" value="Skp domain"/>
    <property type="match status" value="1"/>
</dbReference>
<comment type="subcellular location">
    <subcellularLocation>
        <location evidence="2">Periplasm</location>
    </subcellularLocation>
</comment>
<dbReference type="GeneID" id="28541648"/>
<dbReference type="AlphaFoldDB" id="A0A090IML9"/>
<keyword evidence="1 3" id="KW-0732">Signal</keyword>
<comment type="similarity">
    <text evidence="2">Belongs to the skp family.</text>
</comment>
<dbReference type="PANTHER" id="PTHR35089:SF1">
    <property type="entry name" value="CHAPERONE PROTEIN SKP"/>
    <property type="match status" value="1"/>
</dbReference>
<keyword evidence="2" id="KW-0574">Periplasm</keyword>
<dbReference type="KEGG" id="awd:AWOD_I_2071"/>
<evidence type="ECO:0000256" key="2">
    <source>
        <dbReference type="PIRNR" id="PIRNR002094"/>
    </source>
</evidence>
<name>A0A090IML9_9GAMM</name>
<evidence type="ECO:0000313" key="5">
    <source>
        <dbReference type="Proteomes" id="UP000032427"/>
    </source>
</evidence>
<dbReference type="Proteomes" id="UP000032427">
    <property type="component" value="Chromosome 1"/>
</dbReference>
<evidence type="ECO:0000256" key="3">
    <source>
        <dbReference type="SAM" id="SignalP"/>
    </source>
</evidence>
<dbReference type="InterPro" id="IPR005632">
    <property type="entry name" value="Chaperone_Skp"/>
</dbReference>
<proteinExistence type="inferred from homology"/>
<dbReference type="Pfam" id="PF03938">
    <property type="entry name" value="OmpH"/>
    <property type="match status" value="1"/>
</dbReference>
<dbReference type="OrthoDB" id="5624238at2"/>
<dbReference type="GO" id="GO:0051082">
    <property type="term" value="F:unfolded protein binding"/>
    <property type="evidence" value="ECO:0007669"/>
    <property type="project" value="InterPro"/>
</dbReference>
<dbReference type="PATRIC" id="fig|80852.17.peg.2142"/>
<dbReference type="HOGENOM" id="CLU_101388_2_1_6"/>
<dbReference type="InterPro" id="IPR024930">
    <property type="entry name" value="Skp_dom_sf"/>
</dbReference>
<evidence type="ECO:0000313" key="4">
    <source>
        <dbReference type="EMBL" id="CED72136.1"/>
    </source>
</evidence>
<dbReference type="GO" id="GO:0005829">
    <property type="term" value="C:cytosol"/>
    <property type="evidence" value="ECO:0007669"/>
    <property type="project" value="TreeGrafter"/>
</dbReference>
<dbReference type="GO" id="GO:0050821">
    <property type="term" value="P:protein stabilization"/>
    <property type="evidence" value="ECO:0007669"/>
    <property type="project" value="TreeGrafter"/>
</dbReference>
<sequence>MILKKLVKVAALGAVLLSGSFFANAAEAATKVGYVNMAQIVQQMPQREAISEKLRAEFKDRIDELRSLESKIKGKVETIKRDGELLGASGQTKLEREIASLQSDYKLKAQALDEDNRRRQGEERQKLIMQVQQTVEKVANKEGYDMVVDAATLLWAKPEDNLSEKVIKAIK</sequence>
<feature type="signal peptide" evidence="3">
    <location>
        <begin position="1"/>
        <end position="25"/>
    </location>
</feature>
<protein>
    <recommendedName>
        <fullName evidence="2">Chaperone protein skp</fullName>
    </recommendedName>
</protein>
<gene>
    <name evidence="4" type="ORF">AWOD_I_2071</name>
</gene>
<dbReference type="SMART" id="SM00935">
    <property type="entry name" value="OmpH"/>
    <property type="match status" value="1"/>
</dbReference>
<feature type="chain" id="PRO_5001857575" description="Chaperone protein skp" evidence="3">
    <location>
        <begin position="26"/>
        <end position="171"/>
    </location>
</feature>